<feature type="compositionally biased region" description="Basic and acidic residues" evidence="1">
    <location>
        <begin position="200"/>
        <end position="213"/>
    </location>
</feature>
<protein>
    <submittedName>
        <fullName evidence="2">ARAD1D25168p</fullName>
    </submittedName>
</protein>
<sequence>MAVIPSAIVCYCQLSGGAHDSKNCTRADASAVSSQSLPHHITKKVQPCHVLLGYFSLDQSPSPSFDKLQMLRTQIWSATRRRVSAHSMAPRQFARGAHVEYGPEQPLLTPRNIAALAIASGFIGLVWYDKFYATHLKPGKSSIGDWLIPSGPTRDQVLEHEEKMARKALQRRQEMQTLFSADGSRPNLEENVRTYPVPEVEGKSIRPGRTLDLDKIDERRPRTVYFKRKDEEDQNDK</sequence>
<evidence type="ECO:0000313" key="2">
    <source>
        <dbReference type="EMBL" id="CDP38028.1"/>
    </source>
</evidence>
<dbReference type="AlphaFoldDB" id="A0A060TAN1"/>
<organism evidence="2">
    <name type="scientific">Blastobotrys adeninivorans</name>
    <name type="common">Yeast</name>
    <name type="synonym">Arxula adeninivorans</name>
    <dbReference type="NCBI Taxonomy" id="409370"/>
    <lineage>
        <taxon>Eukaryota</taxon>
        <taxon>Fungi</taxon>
        <taxon>Dikarya</taxon>
        <taxon>Ascomycota</taxon>
        <taxon>Saccharomycotina</taxon>
        <taxon>Dipodascomycetes</taxon>
        <taxon>Dipodascales</taxon>
        <taxon>Trichomonascaceae</taxon>
        <taxon>Blastobotrys</taxon>
    </lineage>
</organism>
<dbReference type="EMBL" id="HG937694">
    <property type="protein sequence ID" value="CDP38028.1"/>
    <property type="molecule type" value="Genomic_DNA"/>
</dbReference>
<reference evidence="2" key="1">
    <citation type="submission" date="2014-02" db="EMBL/GenBank/DDBJ databases">
        <authorList>
            <person name="Genoscope - CEA"/>
        </authorList>
    </citation>
    <scope>NUCLEOTIDE SEQUENCE</scope>
    <source>
        <strain evidence="2">LS3</strain>
    </source>
</reference>
<proteinExistence type="predicted"/>
<name>A0A060TAN1_BLAAD</name>
<accession>A0A060TAN1</accession>
<evidence type="ECO:0000256" key="1">
    <source>
        <dbReference type="SAM" id="MobiDB-lite"/>
    </source>
</evidence>
<feature type="region of interest" description="Disordered" evidence="1">
    <location>
        <begin position="180"/>
        <end position="213"/>
    </location>
</feature>
<gene>
    <name evidence="2" type="ORF">GNLVRS02_ARAD1D25168g</name>
</gene>
<reference evidence="2" key="2">
    <citation type="submission" date="2014-06" db="EMBL/GenBank/DDBJ databases">
        <title>The complete genome of Blastobotrys (Arxula) adeninivorans LS3 - a yeast of biotechnological interest.</title>
        <authorList>
            <person name="Kunze G."/>
            <person name="Gaillardin C."/>
            <person name="Czernicka M."/>
            <person name="Durrens P."/>
            <person name="Martin T."/>
            <person name="Boer E."/>
            <person name="Gabaldon T."/>
            <person name="Cruz J."/>
            <person name="Talla E."/>
            <person name="Marck C."/>
            <person name="Goffeau A."/>
            <person name="Barbe V."/>
            <person name="Baret P."/>
            <person name="Baronian K."/>
            <person name="Beier S."/>
            <person name="Bleykasten C."/>
            <person name="Bode R."/>
            <person name="Casaregola S."/>
            <person name="Despons L."/>
            <person name="Fairhead C."/>
            <person name="Giersberg M."/>
            <person name="Gierski P."/>
            <person name="Hahnel U."/>
            <person name="Hartmann A."/>
            <person name="Jankowska D."/>
            <person name="Jubin C."/>
            <person name="Jung P."/>
            <person name="Lafontaine I."/>
            <person name="Leh-Louis V."/>
            <person name="Lemaire M."/>
            <person name="Marcet-Houben M."/>
            <person name="Mascher M."/>
            <person name="Morel G."/>
            <person name="Richard G.-F."/>
            <person name="Riechen J."/>
            <person name="Sacerdot C."/>
            <person name="Sarkar A."/>
            <person name="Savel G."/>
            <person name="Schacherer J."/>
            <person name="Sherman D."/>
            <person name="Straub M.-L."/>
            <person name="Stein N."/>
            <person name="Thierry A."/>
            <person name="Trautwein-Schult A."/>
            <person name="Westhof E."/>
            <person name="Worch S."/>
            <person name="Dujon B."/>
            <person name="Souciet J.-L."/>
            <person name="Wincker P."/>
            <person name="Scholz U."/>
            <person name="Neuveglise N."/>
        </authorList>
    </citation>
    <scope>NUCLEOTIDE SEQUENCE</scope>
    <source>
        <strain evidence="2">LS3</strain>
    </source>
</reference>